<dbReference type="STRING" id="765911.Thivi_0912"/>
<evidence type="ECO:0000313" key="6">
    <source>
        <dbReference type="EMBL" id="AFL72947.1"/>
    </source>
</evidence>
<dbReference type="EMBL" id="CP003154">
    <property type="protein sequence ID" value="AFL72947.1"/>
    <property type="molecule type" value="Genomic_DNA"/>
</dbReference>
<dbReference type="Gene3D" id="3.90.220.20">
    <property type="entry name" value="DNA methylase specificity domains"/>
    <property type="match status" value="1"/>
</dbReference>
<keyword evidence="6" id="KW-0378">Hydrolase</keyword>
<dbReference type="KEGG" id="tvi:Thivi_0912"/>
<dbReference type="InterPro" id="IPR000055">
    <property type="entry name" value="Restrct_endonuc_typeI_TRD"/>
</dbReference>
<sequence length="315" mass="35838">MRLGLVANNGVDYLDKTLIHSLVFPASPPEVQQQIVLIYEDATAAYRAAHADAEQMFEGIDDYLLAELGITLPPEPENTIANRIFTAQRRELAGWRFDPLFHSFKLWHAIENANTPHKKLGHCCHYVRTGFAAGGEMQLFDDDGVIQLRPTNIDADRELIFDRNIYLDRALLTERIADVVQTGEVLFNNTNSQELVGKTVYLDIDGQPFFCSNHITRIGVIERELNAEYLTAVLNAYQRLKVFFSLCTNWNNQSGVNVDLLRQLPIPIPDLVKQTAIAGHIREIRNEAKRLRQQAETELEIAKRRIEAMLLRETA</sequence>
<dbReference type="GO" id="GO:0004519">
    <property type="term" value="F:endonuclease activity"/>
    <property type="evidence" value="ECO:0007669"/>
    <property type="project" value="UniProtKB-KW"/>
</dbReference>
<keyword evidence="4" id="KW-0175">Coiled coil</keyword>
<dbReference type="InterPro" id="IPR052021">
    <property type="entry name" value="Type-I_RS_S_subunit"/>
</dbReference>
<keyword evidence="6" id="KW-0540">Nuclease</keyword>
<dbReference type="SUPFAM" id="SSF116734">
    <property type="entry name" value="DNA methylase specificity domain"/>
    <property type="match status" value="1"/>
</dbReference>
<dbReference type="PANTHER" id="PTHR30408:SF12">
    <property type="entry name" value="TYPE I RESTRICTION ENZYME MJAVIII SPECIFICITY SUBUNIT"/>
    <property type="match status" value="1"/>
</dbReference>
<dbReference type="REBASE" id="49005">
    <property type="entry name" value="S.Tvi198ORF913P"/>
</dbReference>
<dbReference type="Proteomes" id="UP000006062">
    <property type="component" value="Chromosome"/>
</dbReference>
<feature type="coiled-coil region" evidence="4">
    <location>
        <begin position="281"/>
        <end position="312"/>
    </location>
</feature>
<keyword evidence="7" id="KW-1185">Reference proteome</keyword>
<dbReference type="HOGENOM" id="CLU_882597_0_0_6"/>
<accession>I3Y7H9</accession>
<protein>
    <submittedName>
        <fullName evidence="6">Restriction endonuclease S subunit</fullName>
    </submittedName>
</protein>
<dbReference type="GO" id="GO:0003677">
    <property type="term" value="F:DNA binding"/>
    <property type="evidence" value="ECO:0007669"/>
    <property type="project" value="UniProtKB-KW"/>
</dbReference>
<dbReference type="PANTHER" id="PTHR30408">
    <property type="entry name" value="TYPE-1 RESTRICTION ENZYME ECOKI SPECIFICITY PROTEIN"/>
    <property type="match status" value="1"/>
</dbReference>
<keyword evidence="2" id="KW-0680">Restriction system</keyword>
<dbReference type="GO" id="GO:0009307">
    <property type="term" value="P:DNA restriction-modification system"/>
    <property type="evidence" value="ECO:0007669"/>
    <property type="project" value="UniProtKB-KW"/>
</dbReference>
<comment type="similarity">
    <text evidence="1">Belongs to the type-I restriction system S methylase family.</text>
</comment>
<evidence type="ECO:0000313" key="7">
    <source>
        <dbReference type="Proteomes" id="UP000006062"/>
    </source>
</evidence>
<gene>
    <name evidence="6" type="ordered locus">Thivi_0912</name>
</gene>
<evidence type="ECO:0000256" key="3">
    <source>
        <dbReference type="ARBA" id="ARBA00023125"/>
    </source>
</evidence>
<dbReference type="CDD" id="cd17526">
    <property type="entry name" value="RMtype1_S_Cje2232P-TRD2-CR2_like"/>
    <property type="match status" value="1"/>
</dbReference>
<dbReference type="eggNOG" id="COG0732">
    <property type="taxonomic scope" value="Bacteria"/>
</dbReference>
<keyword evidence="3" id="KW-0238">DNA-binding</keyword>
<organism evidence="6 7">
    <name type="scientific">Thiocystis violascens (strain ATCC 17096 / DSM 198 / 6111)</name>
    <name type="common">Chromatium violascens</name>
    <dbReference type="NCBI Taxonomy" id="765911"/>
    <lineage>
        <taxon>Bacteria</taxon>
        <taxon>Pseudomonadati</taxon>
        <taxon>Pseudomonadota</taxon>
        <taxon>Gammaproteobacteria</taxon>
        <taxon>Chromatiales</taxon>
        <taxon>Chromatiaceae</taxon>
        <taxon>Thiocystis</taxon>
    </lineage>
</organism>
<proteinExistence type="inferred from homology"/>
<evidence type="ECO:0000259" key="5">
    <source>
        <dbReference type="Pfam" id="PF01420"/>
    </source>
</evidence>
<evidence type="ECO:0000256" key="2">
    <source>
        <dbReference type="ARBA" id="ARBA00022747"/>
    </source>
</evidence>
<evidence type="ECO:0000256" key="1">
    <source>
        <dbReference type="ARBA" id="ARBA00010923"/>
    </source>
</evidence>
<feature type="domain" description="Type I restriction modification DNA specificity" evidence="5">
    <location>
        <begin position="194"/>
        <end position="296"/>
    </location>
</feature>
<dbReference type="InterPro" id="IPR044946">
    <property type="entry name" value="Restrct_endonuc_typeI_TRD_sf"/>
</dbReference>
<dbReference type="Pfam" id="PF01420">
    <property type="entry name" value="Methylase_S"/>
    <property type="match status" value="1"/>
</dbReference>
<name>I3Y7H9_THIV6</name>
<keyword evidence="6" id="KW-0255">Endonuclease</keyword>
<reference evidence="6 7" key="1">
    <citation type="submission" date="2012-06" db="EMBL/GenBank/DDBJ databases">
        <title>Complete sequence of Thiocystis violascens DSM 198.</title>
        <authorList>
            <consortium name="US DOE Joint Genome Institute"/>
            <person name="Lucas S."/>
            <person name="Han J."/>
            <person name="Lapidus A."/>
            <person name="Cheng J.-F."/>
            <person name="Goodwin L."/>
            <person name="Pitluck S."/>
            <person name="Peters L."/>
            <person name="Ovchinnikova G."/>
            <person name="Teshima H."/>
            <person name="Detter J.C."/>
            <person name="Han C."/>
            <person name="Tapia R."/>
            <person name="Land M."/>
            <person name="Hauser L."/>
            <person name="Kyrpides N."/>
            <person name="Ivanova N."/>
            <person name="Pagani I."/>
            <person name="Vogl K."/>
            <person name="Liu Z."/>
            <person name="Frigaard N.-U."/>
            <person name="Bryant D."/>
            <person name="Woyke T."/>
        </authorList>
    </citation>
    <scope>NUCLEOTIDE SEQUENCE [LARGE SCALE GENOMIC DNA]</scope>
    <source>
        <strain evidence="7">ATCC 17096 / DSM 198 / 6111</strain>
    </source>
</reference>
<evidence type="ECO:0000256" key="4">
    <source>
        <dbReference type="SAM" id="Coils"/>
    </source>
</evidence>
<dbReference type="AlphaFoldDB" id="I3Y7H9"/>